<keyword evidence="2" id="KW-0805">Transcription regulation</keyword>
<dbReference type="CDD" id="cd05466">
    <property type="entry name" value="PBP2_LTTR_substrate"/>
    <property type="match status" value="1"/>
</dbReference>
<dbReference type="InterPro" id="IPR000847">
    <property type="entry name" value="LysR_HTH_N"/>
</dbReference>
<feature type="domain" description="HTH lysR-type" evidence="5">
    <location>
        <begin position="2"/>
        <end position="59"/>
    </location>
</feature>
<keyword evidence="4" id="KW-0804">Transcription</keyword>
<evidence type="ECO:0000256" key="1">
    <source>
        <dbReference type="ARBA" id="ARBA00009437"/>
    </source>
</evidence>
<dbReference type="SUPFAM" id="SSF46785">
    <property type="entry name" value="Winged helix' DNA-binding domain"/>
    <property type="match status" value="1"/>
</dbReference>
<evidence type="ECO:0000313" key="6">
    <source>
        <dbReference type="EMBL" id="SKB06695.1"/>
    </source>
</evidence>
<dbReference type="InterPro" id="IPR005119">
    <property type="entry name" value="LysR_subst-bd"/>
</dbReference>
<evidence type="ECO:0000256" key="3">
    <source>
        <dbReference type="ARBA" id="ARBA00023125"/>
    </source>
</evidence>
<dbReference type="PRINTS" id="PR00039">
    <property type="entry name" value="HTHLYSR"/>
</dbReference>
<evidence type="ECO:0000256" key="4">
    <source>
        <dbReference type="ARBA" id="ARBA00023163"/>
    </source>
</evidence>
<evidence type="ECO:0000259" key="5">
    <source>
        <dbReference type="PROSITE" id="PS50931"/>
    </source>
</evidence>
<dbReference type="Gene3D" id="1.10.10.10">
    <property type="entry name" value="Winged helix-like DNA-binding domain superfamily/Winged helix DNA-binding domain"/>
    <property type="match status" value="1"/>
</dbReference>
<organism evidence="6 7">
    <name type="scientific">Prosthecobacter debontii</name>
    <dbReference type="NCBI Taxonomy" id="48467"/>
    <lineage>
        <taxon>Bacteria</taxon>
        <taxon>Pseudomonadati</taxon>
        <taxon>Verrucomicrobiota</taxon>
        <taxon>Verrucomicrobiia</taxon>
        <taxon>Verrucomicrobiales</taxon>
        <taxon>Verrucomicrobiaceae</taxon>
        <taxon>Prosthecobacter</taxon>
    </lineage>
</organism>
<evidence type="ECO:0000256" key="2">
    <source>
        <dbReference type="ARBA" id="ARBA00023015"/>
    </source>
</evidence>
<protein>
    <submittedName>
        <fullName evidence="6">DNA-binding transcriptional regulator, LysR family</fullName>
    </submittedName>
</protein>
<dbReference type="FunFam" id="1.10.10.10:FF:000001">
    <property type="entry name" value="LysR family transcriptional regulator"/>
    <property type="match status" value="1"/>
</dbReference>
<dbReference type="Pfam" id="PF00126">
    <property type="entry name" value="HTH_1"/>
    <property type="match status" value="1"/>
</dbReference>
<dbReference type="Gene3D" id="3.40.190.290">
    <property type="match status" value="1"/>
</dbReference>
<gene>
    <name evidence="6" type="ORF">SAMN02745166_04513</name>
</gene>
<dbReference type="InterPro" id="IPR050950">
    <property type="entry name" value="HTH-type_LysR_regulators"/>
</dbReference>
<name>A0A1T4YZL2_9BACT</name>
<dbReference type="GO" id="GO:0005829">
    <property type="term" value="C:cytosol"/>
    <property type="evidence" value="ECO:0007669"/>
    <property type="project" value="TreeGrafter"/>
</dbReference>
<keyword evidence="7" id="KW-1185">Reference proteome</keyword>
<dbReference type="EMBL" id="FUYE01000021">
    <property type="protein sequence ID" value="SKB06695.1"/>
    <property type="molecule type" value="Genomic_DNA"/>
</dbReference>
<dbReference type="Proteomes" id="UP000190774">
    <property type="component" value="Unassembled WGS sequence"/>
</dbReference>
<dbReference type="InterPro" id="IPR036390">
    <property type="entry name" value="WH_DNA-bd_sf"/>
</dbReference>
<dbReference type="PANTHER" id="PTHR30419">
    <property type="entry name" value="HTH-TYPE TRANSCRIPTIONAL REGULATOR YBHD"/>
    <property type="match status" value="1"/>
</dbReference>
<evidence type="ECO:0000313" key="7">
    <source>
        <dbReference type="Proteomes" id="UP000190774"/>
    </source>
</evidence>
<dbReference type="PROSITE" id="PS50931">
    <property type="entry name" value="HTH_LYSR"/>
    <property type="match status" value="1"/>
</dbReference>
<dbReference type="STRING" id="48467.SAMN02745166_04513"/>
<keyword evidence="3 6" id="KW-0238">DNA-binding</keyword>
<dbReference type="SUPFAM" id="SSF53850">
    <property type="entry name" value="Periplasmic binding protein-like II"/>
    <property type="match status" value="1"/>
</dbReference>
<dbReference type="GO" id="GO:0003677">
    <property type="term" value="F:DNA binding"/>
    <property type="evidence" value="ECO:0007669"/>
    <property type="project" value="UniProtKB-KW"/>
</dbReference>
<proteinExistence type="inferred from homology"/>
<reference evidence="7" key="1">
    <citation type="submission" date="2017-02" db="EMBL/GenBank/DDBJ databases">
        <authorList>
            <person name="Varghese N."/>
            <person name="Submissions S."/>
        </authorList>
    </citation>
    <scope>NUCLEOTIDE SEQUENCE [LARGE SCALE GENOMIC DNA]</scope>
    <source>
        <strain evidence="7">ATCC 700200</strain>
    </source>
</reference>
<dbReference type="InterPro" id="IPR036388">
    <property type="entry name" value="WH-like_DNA-bd_sf"/>
</dbReference>
<comment type="similarity">
    <text evidence="1">Belongs to the LysR transcriptional regulatory family.</text>
</comment>
<dbReference type="AlphaFoldDB" id="A0A1T4YZL2"/>
<sequence>MMELYQLRSFVAVAEEGHLTRASERLFSSQPTVSSHIKALEEQLGLRLFDRTARGMQLTEDGQVMLDHARAILKSADGMTRKASAIKAPEGGLFRLGINNALDFLRADQVVAHMVDRYPRLKFQIDQGSSGAVLAAIARGDLDAGFYEGENEYEEIEGTLLSHVPIGIVIPKQWSSEFQEADWGRLQSRPWVFVSTLCSYYRLIERLERQHQLQLDKRFEVSEDQASLSLVARCVALSVLSIRHVEESPLRDRVELWPHFRHAMPLHIAYRRDRADETLIRSLVSICQEVWGQPQAPLKVQSNSLIDHQRLSA</sequence>
<dbReference type="GO" id="GO:0003700">
    <property type="term" value="F:DNA-binding transcription factor activity"/>
    <property type="evidence" value="ECO:0007669"/>
    <property type="project" value="InterPro"/>
</dbReference>
<dbReference type="Pfam" id="PF03466">
    <property type="entry name" value="LysR_substrate"/>
    <property type="match status" value="1"/>
</dbReference>
<accession>A0A1T4YZL2</accession>